<feature type="domain" description="Aminoglycoside phosphotransferase" evidence="7">
    <location>
        <begin position="35"/>
        <end position="102"/>
    </location>
</feature>
<dbReference type="InterPro" id="IPR011009">
    <property type="entry name" value="Kinase-like_dom_sf"/>
</dbReference>
<keyword evidence="10" id="KW-1185">Reference proteome</keyword>
<organism evidence="9 10">
    <name type="scientific">Aspergillus felis</name>
    <dbReference type="NCBI Taxonomy" id="1287682"/>
    <lineage>
        <taxon>Eukaryota</taxon>
        <taxon>Fungi</taxon>
        <taxon>Dikarya</taxon>
        <taxon>Ascomycota</taxon>
        <taxon>Pezizomycotina</taxon>
        <taxon>Eurotiomycetes</taxon>
        <taxon>Eurotiomycetidae</taxon>
        <taxon>Eurotiales</taxon>
        <taxon>Aspergillaceae</taxon>
        <taxon>Aspergillus</taxon>
        <taxon>Aspergillus subgen. Fumigati</taxon>
    </lineage>
</organism>
<dbReference type="Proteomes" id="UP000654922">
    <property type="component" value="Unassembled WGS sequence"/>
</dbReference>
<keyword evidence="4" id="KW-0809">Transit peptide</keyword>
<dbReference type="OrthoDB" id="2968323at2759"/>
<reference evidence="9" key="1">
    <citation type="submission" date="2020-06" db="EMBL/GenBank/DDBJ databases">
        <title>Draft genome sequences of strains closely related to Aspergillus parafelis and Aspergillus hiratsukae.</title>
        <authorList>
            <person name="Dos Santos R.A.C."/>
            <person name="Rivero-Menendez O."/>
            <person name="Steenwyk J.L."/>
            <person name="Mead M.E."/>
            <person name="Goldman G.H."/>
            <person name="Alastruey-Izquierdo A."/>
            <person name="Rokas A."/>
        </authorList>
    </citation>
    <scope>NUCLEOTIDE SEQUENCE</scope>
    <source>
        <strain evidence="8">CNM-CM5623</strain>
        <strain evidence="9">CNM-CM7691</strain>
    </source>
</reference>
<evidence type="ECO:0000313" key="9">
    <source>
        <dbReference type="EMBL" id="KAF7184165.1"/>
    </source>
</evidence>
<evidence type="ECO:0000256" key="5">
    <source>
        <dbReference type="ARBA" id="ARBA00023128"/>
    </source>
</evidence>
<evidence type="ECO:0000256" key="3">
    <source>
        <dbReference type="ARBA" id="ARBA00016197"/>
    </source>
</evidence>
<evidence type="ECO:0000256" key="2">
    <source>
        <dbReference type="ARBA" id="ARBA00005543"/>
    </source>
</evidence>
<name>A0A8H6VAN0_9EURO</name>
<evidence type="ECO:0000313" key="10">
    <source>
        <dbReference type="Proteomes" id="UP000641853"/>
    </source>
</evidence>
<dbReference type="Pfam" id="PF01636">
    <property type="entry name" value="APH"/>
    <property type="match status" value="1"/>
</dbReference>
<comment type="caution">
    <text evidence="9">The sequence shown here is derived from an EMBL/GenBank/DDBJ whole genome shotgun (WGS) entry which is preliminary data.</text>
</comment>
<evidence type="ECO:0000259" key="7">
    <source>
        <dbReference type="Pfam" id="PF01636"/>
    </source>
</evidence>
<evidence type="ECO:0000256" key="6">
    <source>
        <dbReference type="ARBA" id="ARBA00031849"/>
    </source>
</evidence>
<evidence type="ECO:0000313" key="8">
    <source>
        <dbReference type="EMBL" id="KAF7172728.1"/>
    </source>
</evidence>
<accession>A0A8H6VAN0</accession>
<dbReference type="SUPFAM" id="SSF56112">
    <property type="entry name" value="Protein kinase-like (PK-like)"/>
    <property type="match status" value="1"/>
</dbReference>
<comment type="similarity">
    <text evidence="2">Belongs to the AIM9 family.</text>
</comment>
<gene>
    <name evidence="8" type="ORF">CNMCM5623_004903</name>
    <name evidence="9" type="ORF">CNMCM7691_004790</name>
</gene>
<dbReference type="InterPro" id="IPR002575">
    <property type="entry name" value="Aminoglycoside_PTrfase"/>
</dbReference>
<dbReference type="InterPro" id="IPR051035">
    <property type="entry name" value="Mito_inheritance_9"/>
</dbReference>
<dbReference type="EMBL" id="JACBAG010001667">
    <property type="protein sequence ID" value="KAF7184165.1"/>
    <property type="molecule type" value="Genomic_DNA"/>
</dbReference>
<dbReference type="AlphaFoldDB" id="A0A8H6VAN0"/>
<evidence type="ECO:0000256" key="4">
    <source>
        <dbReference type="ARBA" id="ARBA00022946"/>
    </source>
</evidence>
<proteinExistence type="inferred from homology"/>
<dbReference type="GO" id="GO:0005739">
    <property type="term" value="C:mitochondrion"/>
    <property type="evidence" value="ECO:0007669"/>
    <property type="project" value="UniProtKB-SubCell"/>
</dbReference>
<protein>
    <recommendedName>
        <fullName evidence="3">Altered inheritance of mitochondria protein 9, mitochondrial</fullName>
    </recommendedName>
    <alternativeName>
        <fullName evidence="6">Found in mitochondrial proteome protein 29</fullName>
    </alternativeName>
</protein>
<sequence>MEEATGWQLGGIWDDLNLADKLKIVEEIVAIERSSYLYHLRVADSQNHLDAHNELYSKFLHVPDYLLPNNKELNRSTIWHWDIHAPNLFVEGHNVTGLIDWQGVWAGRLFFQARRPKLVAYNGEIMLEFPENYKDIEDKYVRAWIWAQVYLIRVARHWYELNHEVACPNKFTDEELKTHYREGEGWNEQADFWDALRGFVDRDGWTSNEDYERALETFAELRELGLQALTGDERLHF</sequence>
<dbReference type="Proteomes" id="UP000641853">
    <property type="component" value="Unassembled WGS sequence"/>
</dbReference>
<dbReference type="PANTHER" id="PTHR36091">
    <property type="entry name" value="ALTERED INHERITANCE OF MITOCHONDRIA PROTEIN 9, MITOCHONDRIAL"/>
    <property type="match status" value="1"/>
</dbReference>
<dbReference type="PANTHER" id="PTHR36091:SF1">
    <property type="entry name" value="ALTERED INHERITANCE OF MITOCHONDRIA PROTEIN 9, MITOCHONDRIAL"/>
    <property type="match status" value="1"/>
</dbReference>
<comment type="subcellular location">
    <subcellularLocation>
        <location evidence="1">Mitochondrion</location>
    </subcellularLocation>
</comment>
<evidence type="ECO:0000256" key="1">
    <source>
        <dbReference type="ARBA" id="ARBA00004173"/>
    </source>
</evidence>
<dbReference type="EMBL" id="JACBAE010001124">
    <property type="protein sequence ID" value="KAF7172728.1"/>
    <property type="molecule type" value="Genomic_DNA"/>
</dbReference>
<keyword evidence="5" id="KW-0496">Mitochondrion</keyword>